<dbReference type="EMBL" id="JBHRYQ010000001">
    <property type="protein sequence ID" value="MFC3809364.1"/>
    <property type="molecule type" value="Genomic_DNA"/>
</dbReference>
<evidence type="ECO:0000313" key="3">
    <source>
        <dbReference type="Proteomes" id="UP001595616"/>
    </source>
</evidence>
<comment type="caution">
    <text evidence="2">The sequence shown here is derived from an EMBL/GenBank/DDBJ whole genome shotgun (WGS) entry which is preliminary data.</text>
</comment>
<protein>
    <recommendedName>
        <fullName evidence="4">Glycine zipper family protein</fullName>
    </recommendedName>
</protein>
<feature type="transmembrane region" description="Helical" evidence="1">
    <location>
        <begin position="119"/>
        <end position="137"/>
    </location>
</feature>
<gene>
    <name evidence="2" type="ORF">ACFOOI_01740</name>
</gene>
<proteinExistence type="predicted"/>
<keyword evidence="3" id="KW-1185">Reference proteome</keyword>
<dbReference type="RefSeq" id="WP_379834325.1">
    <property type="nucleotide sequence ID" value="NZ_JBHRYQ010000001.1"/>
</dbReference>
<keyword evidence="1" id="KW-1133">Transmembrane helix</keyword>
<evidence type="ECO:0008006" key="4">
    <source>
        <dbReference type="Google" id="ProtNLM"/>
    </source>
</evidence>
<dbReference type="Proteomes" id="UP001595616">
    <property type="component" value="Unassembled WGS sequence"/>
</dbReference>
<accession>A0ABV7YPU5</accession>
<keyword evidence="1" id="KW-0812">Transmembrane</keyword>
<feature type="transmembrane region" description="Helical" evidence="1">
    <location>
        <begin position="92"/>
        <end position="113"/>
    </location>
</feature>
<sequence>MNLHHLKERADQSEDLKLKNLLDQLRSLIQELNQRRLPKDVIDHINHDVDEINASPLTGSALRKLVKQKQNQILKLLEKQLKLVTKRYYQTLWMVLGMSVFGVPIGVVMGSVIKNMGMIGVGFPIGMGIGIAVGSVLDKKAAEEGRQLNFESKF</sequence>
<evidence type="ECO:0000256" key="1">
    <source>
        <dbReference type="SAM" id="Phobius"/>
    </source>
</evidence>
<keyword evidence="1" id="KW-0472">Membrane</keyword>
<organism evidence="2 3">
    <name type="scientific">Lacihabitans lacunae</name>
    <dbReference type="NCBI Taxonomy" id="1028214"/>
    <lineage>
        <taxon>Bacteria</taxon>
        <taxon>Pseudomonadati</taxon>
        <taxon>Bacteroidota</taxon>
        <taxon>Cytophagia</taxon>
        <taxon>Cytophagales</taxon>
        <taxon>Leadbetterellaceae</taxon>
        <taxon>Lacihabitans</taxon>
    </lineage>
</organism>
<name>A0ABV7YPU5_9BACT</name>
<evidence type="ECO:0000313" key="2">
    <source>
        <dbReference type="EMBL" id="MFC3809364.1"/>
    </source>
</evidence>
<reference evidence="3" key="1">
    <citation type="journal article" date="2019" name="Int. J. Syst. Evol. Microbiol.">
        <title>The Global Catalogue of Microorganisms (GCM) 10K type strain sequencing project: providing services to taxonomists for standard genome sequencing and annotation.</title>
        <authorList>
            <consortium name="The Broad Institute Genomics Platform"/>
            <consortium name="The Broad Institute Genome Sequencing Center for Infectious Disease"/>
            <person name="Wu L."/>
            <person name="Ma J."/>
        </authorList>
    </citation>
    <scope>NUCLEOTIDE SEQUENCE [LARGE SCALE GENOMIC DNA]</scope>
    <source>
        <strain evidence="3">CECT 7956</strain>
    </source>
</reference>